<dbReference type="AlphaFoldDB" id="A0A2M6Z2R5"/>
<comment type="caution">
    <text evidence="2">The sequence shown here is derived from an EMBL/GenBank/DDBJ whole genome shotgun (WGS) entry which is preliminary data.</text>
</comment>
<keyword evidence="1" id="KW-1133">Transmembrane helix</keyword>
<protein>
    <submittedName>
        <fullName evidence="2">Uncharacterized protein</fullName>
    </submittedName>
</protein>
<evidence type="ECO:0000256" key="1">
    <source>
        <dbReference type="SAM" id="Phobius"/>
    </source>
</evidence>
<feature type="transmembrane region" description="Helical" evidence="1">
    <location>
        <begin position="60"/>
        <end position="85"/>
    </location>
</feature>
<accession>A0A2M6Z2R5</accession>
<sequence>MVKILGILDILTAIILLSLISASSNIGPPKGMVILFGILICLKGLIFLRDIASVLDIGMGVLLFLSLFIVLPPLLLSIAAGFLGLKGILSLLA</sequence>
<keyword evidence="1" id="KW-0812">Transmembrane</keyword>
<proteinExistence type="predicted"/>
<feature type="transmembrane region" description="Helical" evidence="1">
    <location>
        <begin position="32"/>
        <end position="48"/>
    </location>
</feature>
<evidence type="ECO:0000313" key="3">
    <source>
        <dbReference type="Proteomes" id="UP000228777"/>
    </source>
</evidence>
<dbReference type="EMBL" id="PEWP01000039">
    <property type="protein sequence ID" value="PIU46635.1"/>
    <property type="molecule type" value="Genomic_DNA"/>
</dbReference>
<evidence type="ECO:0000313" key="2">
    <source>
        <dbReference type="EMBL" id="PIU46635.1"/>
    </source>
</evidence>
<gene>
    <name evidence="2" type="ORF">COS93_02060</name>
</gene>
<dbReference type="Proteomes" id="UP000228777">
    <property type="component" value="Unassembled WGS sequence"/>
</dbReference>
<organism evidence="2 3">
    <name type="scientific">bacterium (Candidatus Gribaldobacteria) CG07_land_8_20_14_0_80_33_18</name>
    <dbReference type="NCBI Taxonomy" id="2014272"/>
    <lineage>
        <taxon>Bacteria</taxon>
        <taxon>Candidatus Gribaldobacteria</taxon>
    </lineage>
</organism>
<name>A0A2M6Z2R5_9BACT</name>
<keyword evidence="1" id="KW-0472">Membrane</keyword>
<reference evidence="3" key="1">
    <citation type="submission" date="2017-09" db="EMBL/GenBank/DDBJ databases">
        <title>Depth-based differentiation of microbial function through sediment-hosted aquifers and enrichment of novel symbionts in the deep terrestrial subsurface.</title>
        <authorList>
            <person name="Probst A.J."/>
            <person name="Ladd B."/>
            <person name="Jarett J.K."/>
            <person name="Geller-Mcgrath D.E."/>
            <person name="Sieber C.M.K."/>
            <person name="Emerson J.B."/>
            <person name="Anantharaman K."/>
            <person name="Thomas B.C."/>
            <person name="Malmstrom R."/>
            <person name="Stieglmeier M."/>
            <person name="Klingl A."/>
            <person name="Woyke T."/>
            <person name="Ryan C.M."/>
            <person name="Banfield J.F."/>
        </authorList>
    </citation>
    <scope>NUCLEOTIDE SEQUENCE [LARGE SCALE GENOMIC DNA]</scope>
</reference>